<dbReference type="InParanoid" id="F1A0F6"/>
<dbReference type="CDD" id="cd02440">
    <property type="entry name" value="AdoMet_MTases"/>
    <property type="match status" value="1"/>
</dbReference>
<dbReference type="OMA" id="FSAVHWF"/>
<gene>
    <name evidence="5" type="ORF">DICPUDRAFT_157950</name>
</gene>
<dbReference type="RefSeq" id="XP_003293147.1">
    <property type="nucleotide sequence ID" value="XM_003293099.1"/>
</dbReference>
<sequence length="268" mass="30336">MSSQDNNKITNTAKFQDEFGKFSKNYSSFRPLYPDSLYQLIDETVEKDKRSLAVDVGCGSGQNSIRLAALFKKVIAFDPSEGQITNALKHDNVEYHVGSAEKINVPDDSADLVTVATALHWFNLPIFFKETERILKSGGFFIGFTYGFHEISNNEKANLVNRELHETTIGPEYWNQAVRKLVDGGYKDIVPPFKETKRTSLKFHTRVSIESLIGHYSSWSAYSQYVKTNPDPLPQIKEKILEAYGTTDDQSPIVECEYTISIIISKKD</sequence>
<evidence type="ECO:0000313" key="5">
    <source>
        <dbReference type="EMBL" id="EGC30324.1"/>
    </source>
</evidence>
<dbReference type="PANTHER" id="PTHR44942">
    <property type="entry name" value="METHYLTRANSF_11 DOMAIN-CONTAINING PROTEIN"/>
    <property type="match status" value="1"/>
</dbReference>
<dbReference type="GO" id="GO:0008757">
    <property type="term" value="F:S-adenosylmethionine-dependent methyltransferase activity"/>
    <property type="evidence" value="ECO:0007669"/>
    <property type="project" value="InterPro"/>
</dbReference>
<keyword evidence="2" id="KW-0489">Methyltransferase</keyword>
<evidence type="ECO:0000256" key="2">
    <source>
        <dbReference type="ARBA" id="ARBA00022603"/>
    </source>
</evidence>
<dbReference type="Proteomes" id="UP000001064">
    <property type="component" value="Unassembled WGS sequence"/>
</dbReference>
<proteinExistence type="inferred from homology"/>
<dbReference type="GeneID" id="10510775"/>
<dbReference type="EMBL" id="GL871338">
    <property type="protein sequence ID" value="EGC30324.1"/>
    <property type="molecule type" value="Genomic_DNA"/>
</dbReference>
<dbReference type="Pfam" id="PF08241">
    <property type="entry name" value="Methyltransf_11"/>
    <property type="match status" value="1"/>
</dbReference>
<dbReference type="SUPFAM" id="SSF53335">
    <property type="entry name" value="S-adenosyl-L-methionine-dependent methyltransferases"/>
    <property type="match status" value="1"/>
</dbReference>
<dbReference type="STRING" id="5786.F1A0F6"/>
<accession>F1A0F6</accession>
<dbReference type="InterPro" id="IPR051052">
    <property type="entry name" value="Diverse_substrate_MTase"/>
</dbReference>
<dbReference type="AlphaFoldDB" id="F1A0F6"/>
<name>F1A0F6_DICPU</name>
<dbReference type="VEuPathDB" id="AmoebaDB:DICPUDRAFT_157950"/>
<organism evidence="5 6">
    <name type="scientific">Dictyostelium purpureum</name>
    <name type="common">Slime mold</name>
    <dbReference type="NCBI Taxonomy" id="5786"/>
    <lineage>
        <taxon>Eukaryota</taxon>
        <taxon>Amoebozoa</taxon>
        <taxon>Evosea</taxon>
        <taxon>Eumycetozoa</taxon>
        <taxon>Dictyostelia</taxon>
        <taxon>Dictyosteliales</taxon>
        <taxon>Dictyosteliaceae</taxon>
        <taxon>Dictyostelium</taxon>
    </lineage>
</organism>
<dbReference type="eggNOG" id="KOG3010">
    <property type="taxonomic scope" value="Eukaryota"/>
</dbReference>
<protein>
    <recommendedName>
        <fullName evidence="4">Methyltransferase type 11 domain-containing protein</fullName>
    </recommendedName>
</protein>
<evidence type="ECO:0000256" key="1">
    <source>
        <dbReference type="ARBA" id="ARBA00008361"/>
    </source>
</evidence>
<keyword evidence="3" id="KW-0808">Transferase</keyword>
<keyword evidence="6" id="KW-1185">Reference proteome</keyword>
<reference evidence="6" key="1">
    <citation type="journal article" date="2011" name="Genome Biol.">
        <title>Comparative genomics of the social amoebae Dictyostelium discoideum and Dictyostelium purpureum.</title>
        <authorList>
            <consortium name="US DOE Joint Genome Institute (JGI-PGF)"/>
            <person name="Sucgang R."/>
            <person name="Kuo A."/>
            <person name="Tian X."/>
            <person name="Salerno W."/>
            <person name="Parikh A."/>
            <person name="Feasley C.L."/>
            <person name="Dalin E."/>
            <person name="Tu H."/>
            <person name="Huang E."/>
            <person name="Barry K."/>
            <person name="Lindquist E."/>
            <person name="Shapiro H."/>
            <person name="Bruce D."/>
            <person name="Schmutz J."/>
            <person name="Salamov A."/>
            <person name="Fey P."/>
            <person name="Gaudet P."/>
            <person name="Anjard C."/>
            <person name="Babu M.M."/>
            <person name="Basu S."/>
            <person name="Bushmanova Y."/>
            <person name="van der Wel H."/>
            <person name="Katoh-Kurasawa M."/>
            <person name="Dinh C."/>
            <person name="Coutinho P.M."/>
            <person name="Saito T."/>
            <person name="Elias M."/>
            <person name="Schaap P."/>
            <person name="Kay R.R."/>
            <person name="Henrissat B."/>
            <person name="Eichinger L."/>
            <person name="Rivero F."/>
            <person name="Putnam N.H."/>
            <person name="West C.M."/>
            <person name="Loomis W.F."/>
            <person name="Chisholm R.L."/>
            <person name="Shaulsky G."/>
            <person name="Strassmann J.E."/>
            <person name="Queller D.C."/>
            <person name="Kuspa A."/>
            <person name="Grigoriev I.V."/>
        </authorList>
    </citation>
    <scope>NUCLEOTIDE SEQUENCE [LARGE SCALE GENOMIC DNA]</scope>
    <source>
        <strain evidence="6">QSDP1</strain>
    </source>
</reference>
<dbReference type="PANTHER" id="PTHR44942:SF4">
    <property type="entry name" value="METHYLTRANSFERASE TYPE 11 DOMAIN-CONTAINING PROTEIN"/>
    <property type="match status" value="1"/>
</dbReference>
<dbReference type="InterPro" id="IPR013216">
    <property type="entry name" value="Methyltransf_11"/>
</dbReference>
<dbReference type="OrthoDB" id="14850at2759"/>
<dbReference type="KEGG" id="dpp:DICPUDRAFT_157950"/>
<feature type="domain" description="Methyltransferase type 11" evidence="4">
    <location>
        <begin position="54"/>
        <end position="142"/>
    </location>
</feature>
<evidence type="ECO:0000259" key="4">
    <source>
        <dbReference type="Pfam" id="PF08241"/>
    </source>
</evidence>
<dbReference type="GO" id="GO:0032259">
    <property type="term" value="P:methylation"/>
    <property type="evidence" value="ECO:0007669"/>
    <property type="project" value="UniProtKB-KW"/>
</dbReference>
<dbReference type="FunFam" id="3.40.50.150:FF:000296">
    <property type="entry name" value="Putative methyltransferase DDB_G0268948"/>
    <property type="match status" value="1"/>
</dbReference>
<evidence type="ECO:0000256" key="3">
    <source>
        <dbReference type="ARBA" id="ARBA00022679"/>
    </source>
</evidence>
<evidence type="ECO:0000313" key="6">
    <source>
        <dbReference type="Proteomes" id="UP000001064"/>
    </source>
</evidence>
<comment type="similarity">
    <text evidence="1">Belongs to the methyltransferase superfamily.</text>
</comment>
<dbReference type="Gene3D" id="3.40.50.150">
    <property type="entry name" value="Vaccinia Virus protein VP39"/>
    <property type="match status" value="1"/>
</dbReference>
<dbReference type="InterPro" id="IPR029063">
    <property type="entry name" value="SAM-dependent_MTases_sf"/>
</dbReference>